<gene>
    <name evidence="8" type="ORF">H1R20_g7025</name>
</gene>
<keyword evidence="5" id="KW-0456">Lyase</keyword>
<dbReference type="InterPro" id="IPR050147">
    <property type="entry name" value="Ser/Thr_Dehydratase"/>
</dbReference>
<dbReference type="PANTHER" id="PTHR48078">
    <property type="entry name" value="THREONINE DEHYDRATASE, MITOCHONDRIAL-RELATED"/>
    <property type="match status" value="1"/>
</dbReference>
<dbReference type="GO" id="GO:0006567">
    <property type="term" value="P:L-threonine catabolic process"/>
    <property type="evidence" value="ECO:0007669"/>
    <property type="project" value="TreeGrafter"/>
</dbReference>
<comment type="cofactor">
    <cofactor evidence="1">
        <name>pyridoxal 5'-phosphate</name>
        <dbReference type="ChEBI" id="CHEBI:597326"/>
    </cofactor>
</comment>
<keyword evidence="9" id="KW-1185">Reference proteome</keyword>
<evidence type="ECO:0000313" key="8">
    <source>
        <dbReference type="EMBL" id="KAJ2930052.1"/>
    </source>
</evidence>
<comment type="similarity">
    <text evidence="2">Belongs to the serine/threonine dehydratase family.</text>
</comment>
<dbReference type="EC" id="4.3.1.17" evidence="3"/>
<dbReference type="AlphaFoldDB" id="A0A9W8MHG9"/>
<comment type="catalytic activity">
    <reaction evidence="6">
        <text>L-serine = pyruvate + NH4(+)</text>
        <dbReference type="Rhea" id="RHEA:19169"/>
        <dbReference type="ChEBI" id="CHEBI:15361"/>
        <dbReference type="ChEBI" id="CHEBI:28938"/>
        <dbReference type="ChEBI" id="CHEBI:33384"/>
        <dbReference type="EC" id="4.3.1.17"/>
    </reaction>
</comment>
<evidence type="ECO:0000259" key="7">
    <source>
        <dbReference type="Pfam" id="PF00291"/>
    </source>
</evidence>
<feature type="non-terminal residue" evidence="8">
    <location>
        <position position="187"/>
    </location>
</feature>
<evidence type="ECO:0000313" key="9">
    <source>
        <dbReference type="Proteomes" id="UP001140091"/>
    </source>
</evidence>
<dbReference type="Gene3D" id="3.40.50.1100">
    <property type="match status" value="4"/>
</dbReference>
<sequence length="187" mass="20131">MSLAGGLLTLWTETPLKYAHQISRSLGVEAYLKLENLHPSHSFKYRGISHFILQKQIEIGDHAHFVIASGGNAVYIPEGVSQSTLQLLKSEEAEVVVVGAYYDAALAAAKEFVDAEPDSVMVPAYNDPLVWEGHSSMIREIDDEISKKPSAIFCSVGGAGLLGGILKGCKVVGWEDGKLLPGCLECC</sequence>
<comment type="caution">
    <text evidence="8">The sequence shown here is derived from an EMBL/GenBank/DDBJ whole genome shotgun (WGS) entry which is preliminary data.</text>
</comment>
<feature type="domain" description="Tryptophan synthase beta chain-like PALP" evidence="7">
    <location>
        <begin position="74"/>
        <end position="171"/>
    </location>
</feature>
<dbReference type="InterPro" id="IPR036052">
    <property type="entry name" value="TrpB-like_PALP_sf"/>
</dbReference>
<dbReference type="GO" id="GO:0009097">
    <property type="term" value="P:isoleucine biosynthetic process"/>
    <property type="evidence" value="ECO:0007669"/>
    <property type="project" value="TreeGrafter"/>
</dbReference>
<feature type="domain" description="Tryptophan synthase beta chain-like PALP" evidence="7">
    <location>
        <begin position="10"/>
        <end position="73"/>
    </location>
</feature>
<name>A0A9W8MHG9_9AGAR</name>
<dbReference type="GO" id="GO:0004794">
    <property type="term" value="F:threonine deaminase activity"/>
    <property type="evidence" value="ECO:0007669"/>
    <property type="project" value="TreeGrafter"/>
</dbReference>
<reference evidence="8" key="1">
    <citation type="submission" date="2022-06" db="EMBL/GenBank/DDBJ databases">
        <title>Genome Sequence of Candolleomyces eurysporus.</title>
        <authorList>
            <person name="Buettner E."/>
        </authorList>
    </citation>
    <scope>NUCLEOTIDE SEQUENCE</scope>
    <source>
        <strain evidence="8">VTCC 930004</strain>
    </source>
</reference>
<dbReference type="InterPro" id="IPR001926">
    <property type="entry name" value="TrpB-like_PALP"/>
</dbReference>
<dbReference type="EMBL" id="JANBPK010000850">
    <property type="protein sequence ID" value="KAJ2930052.1"/>
    <property type="molecule type" value="Genomic_DNA"/>
</dbReference>
<dbReference type="PANTHER" id="PTHR48078:SF2">
    <property type="entry name" value="CATABOLIC L-SERINE_THREONINE DEHYDRATASE"/>
    <property type="match status" value="1"/>
</dbReference>
<evidence type="ECO:0000256" key="2">
    <source>
        <dbReference type="ARBA" id="ARBA00010869"/>
    </source>
</evidence>
<protein>
    <recommendedName>
        <fullName evidence="3">L-serine ammonia-lyase</fullName>
        <ecNumber evidence="3">4.3.1.17</ecNumber>
    </recommendedName>
</protein>
<dbReference type="GO" id="GO:0006565">
    <property type="term" value="P:L-serine catabolic process"/>
    <property type="evidence" value="ECO:0007669"/>
    <property type="project" value="TreeGrafter"/>
</dbReference>
<evidence type="ECO:0000256" key="6">
    <source>
        <dbReference type="ARBA" id="ARBA00049406"/>
    </source>
</evidence>
<organism evidence="8 9">
    <name type="scientific">Candolleomyces eurysporus</name>
    <dbReference type="NCBI Taxonomy" id="2828524"/>
    <lineage>
        <taxon>Eukaryota</taxon>
        <taxon>Fungi</taxon>
        <taxon>Dikarya</taxon>
        <taxon>Basidiomycota</taxon>
        <taxon>Agaricomycotina</taxon>
        <taxon>Agaricomycetes</taxon>
        <taxon>Agaricomycetidae</taxon>
        <taxon>Agaricales</taxon>
        <taxon>Agaricineae</taxon>
        <taxon>Psathyrellaceae</taxon>
        <taxon>Candolleomyces</taxon>
    </lineage>
</organism>
<evidence type="ECO:0000256" key="3">
    <source>
        <dbReference type="ARBA" id="ARBA00012093"/>
    </source>
</evidence>
<dbReference type="Proteomes" id="UP001140091">
    <property type="component" value="Unassembled WGS sequence"/>
</dbReference>
<proteinExistence type="inferred from homology"/>
<dbReference type="Pfam" id="PF00291">
    <property type="entry name" value="PALP"/>
    <property type="match status" value="2"/>
</dbReference>
<dbReference type="SUPFAM" id="SSF53686">
    <property type="entry name" value="Tryptophan synthase beta subunit-like PLP-dependent enzymes"/>
    <property type="match status" value="1"/>
</dbReference>
<accession>A0A9W8MHG9</accession>
<dbReference type="GO" id="GO:0003941">
    <property type="term" value="F:L-serine ammonia-lyase activity"/>
    <property type="evidence" value="ECO:0007669"/>
    <property type="project" value="UniProtKB-EC"/>
</dbReference>
<evidence type="ECO:0000256" key="1">
    <source>
        <dbReference type="ARBA" id="ARBA00001933"/>
    </source>
</evidence>
<keyword evidence="4" id="KW-0663">Pyridoxal phosphate</keyword>
<evidence type="ECO:0000256" key="5">
    <source>
        <dbReference type="ARBA" id="ARBA00023239"/>
    </source>
</evidence>
<dbReference type="OrthoDB" id="7773036at2759"/>
<evidence type="ECO:0000256" key="4">
    <source>
        <dbReference type="ARBA" id="ARBA00022898"/>
    </source>
</evidence>